<comment type="caution">
    <text evidence="6">The sequence shown here is derived from an EMBL/GenBank/DDBJ whole genome shotgun (WGS) entry which is preliminary data.</text>
</comment>
<evidence type="ECO:0000256" key="4">
    <source>
        <dbReference type="ARBA" id="ARBA00023157"/>
    </source>
</evidence>
<dbReference type="Proteomes" id="UP001487740">
    <property type="component" value="Unassembled WGS sequence"/>
</dbReference>
<dbReference type="GO" id="GO:0005576">
    <property type="term" value="C:extracellular region"/>
    <property type="evidence" value="ECO:0007669"/>
    <property type="project" value="UniProtKB-SubCell"/>
</dbReference>
<evidence type="ECO:0000256" key="1">
    <source>
        <dbReference type="ARBA" id="ARBA00004613"/>
    </source>
</evidence>
<evidence type="ECO:0000313" key="6">
    <source>
        <dbReference type="EMBL" id="KAK8380729.1"/>
    </source>
</evidence>
<dbReference type="PANTHER" id="PTHR10239">
    <property type="entry name" value="ISTHMIN-2"/>
    <property type="match status" value="1"/>
</dbReference>
<accession>A0AAW0T0A3</accession>
<sequence length="137" mass="15407">MSSTDMVVWLADTLEGILRSGEDAQHGLGTSGKDDDACDSWSSCRVEKALQELANIAALPSCPCVYPAELPYQPRIYDRTHEISFKWVIVSRERERLDVYHRGAQHCIRSHVTAASLASQTCCYDGYTESHFSYLFI</sequence>
<dbReference type="SMART" id="SM00723">
    <property type="entry name" value="AMOP"/>
    <property type="match status" value="1"/>
</dbReference>
<comment type="subcellular location">
    <subcellularLocation>
        <location evidence="1">Secreted</location>
    </subcellularLocation>
</comment>
<organism evidence="6 7">
    <name type="scientific">Scylla paramamosain</name>
    <name type="common">Mud crab</name>
    <dbReference type="NCBI Taxonomy" id="85552"/>
    <lineage>
        <taxon>Eukaryota</taxon>
        <taxon>Metazoa</taxon>
        <taxon>Ecdysozoa</taxon>
        <taxon>Arthropoda</taxon>
        <taxon>Crustacea</taxon>
        <taxon>Multicrustacea</taxon>
        <taxon>Malacostraca</taxon>
        <taxon>Eumalacostraca</taxon>
        <taxon>Eucarida</taxon>
        <taxon>Decapoda</taxon>
        <taxon>Pleocyemata</taxon>
        <taxon>Brachyura</taxon>
        <taxon>Eubrachyura</taxon>
        <taxon>Portunoidea</taxon>
        <taxon>Portunidae</taxon>
        <taxon>Portuninae</taxon>
        <taxon>Scylla</taxon>
    </lineage>
</organism>
<evidence type="ECO:0000256" key="3">
    <source>
        <dbReference type="ARBA" id="ARBA00022729"/>
    </source>
</evidence>
<evidence type="ECO:0000313" key="7">
    <source>
        <dbReference type="Proteomes" id="UP001487740"/>
    </source>
</evidence>
<reference evidence="6 7" key="1">
    <citation type="submission" date="2023-03" db="EMBL/GenBank/DDBJ databases">
        <title>High-quality genome of Scylla paramamosain provides insights in environmental adaptation.</title>
        <authorList>
            <person name="Zhang L."/>
        </authorList>
    </citation>
    <scope>NUCLEOTIDE SEQUENCE [LARGE SCALE GENOMIC DNA]</scope>
    <source>
        <strain evidence="6">LZ_2023a</strain>
        <tissue evidence="6">Muscle</tissue>
    </source>
</reference>
<name>A0AAW0T0A3_SCYPA</name>
<keyword evidence="3" id="KW-0732">Signal</keyword>
<protein>
    <recommendedName>
        <fullName evidence="5">AMOP domain-containing protein</fullName>
    </recommendedName>
</protein>
<dbReference type="PROSITE" id="PS50856">
    <property type="entry name" value="AMOP"/>
    <property type="match status" value="1"/>
</dbReference>
<dbReference type="InterPro" id="IPR005533">
    <property type="entry name" value="AMOP_dom"/>
</dbReference>
<dbReference type="AlphaFoldDB" id="A0AAW0T0A3"/>
<dbReference type="Pfam" id="PF03782">
    <property type="entry name" value="AMOP"/>
    <property type="match status" value="1"/>
</dbReference>
<feature type="domain" description="AMOP" evidence="5">
    <location>
        <begin position="30"/>
        <end position="137"/>
    </location>
</feature>
<gene>
    <name evidence="6" type="ORF">O3P69_007983</name>
</gene>
<dbReference type="EMBL" id="JARAKH010000041">
    <property type="protein sequence ID" value="KAK8380729.1"/>
    <property type="molecule type" value="Genomic_DNA"/>
</dbReference>
<keyword evidence="4" id="KW-1015">Disulfide bond</keyword>
<dbReference type="PANTHER" id="PTHR10239:SF29">
    <property type="entry name" value="AMOP DOMAIN-CONTAINING PROTEIN"/>
    <property type="match status" value="1"/>
</dbReference>
<keyword evidence="2" id="KW-0964">Secreted</keyword>
<keyword evidence="7" id="KW-1185">Reference proteome</keyword>
<evidence type="ECO:0000259" key="5">
    <source>
        <dbReference type="PROSITE" id="PS50856"/>
    </source>
</evidence>
<evidence type="ECO:0000256" key="2">
    <source>
        <dbReference type="ARBA" id="ARBA00022525"/>
    </source>
</evidence>
<proteinExistence type="predicted"/>
<dbReference type="InterPro" id="IPR051867">
    <property type="entry name" value="Angio_Inhib/Adhesion_GPCR"/>
</dbReference>